<accession>A0ABR7XUB0</accession>
<protein>
    <recommendedName>
        <fullName evidence="4">Nuclear transport factor 2 family protein</fullName>
    </recommendedName>
</protein>
<comment type="caution">
    <text evidence="2">The sequence shown here is derived from an EMBL/GenBank/DDBJ whole genome shotgun (WGS) entry which is preliminary data.</text>
</comment>
<feature type="signal peptide" evidence="1">
    <location>
        <begin position="1"/>
        <end position="18"/>
    </location>
</feature>
<evidence type="ECO:0008006" key="4">
    <source>
        <dbReference type="Google" id="ProtNLM"/>
    </source>
</evidence>
<organism evidence="2 3">
    <name type="scientific">Sphingobacterium chuzhouense</name>
    <dbReference type="NCBI Taxonomy" id="1742264"/>
    <lineage>
        <taxon>Bacteria</taxon>
        <taxon>Pseudomonadati</taxon>
        <taxon>Bacteroidota</taxon>
        <taxon>Sphingobacteriia</taxon>
        <taxon>Sphingobacteriales</taxon>
        <taxon>Sphingobacteriaceae</taxon>
        <taxon>Sphingobacterium</taxon>
    </lineage>
</organism>
<keyword evidence="3" id="KW-1185">Reference proteome</keyword>
<gene>
    <name evidence="2" type="ORF">H8B21_13805</name>
</gene>
<keyword evidence="1" id="KW-0732">Signal</keyword>
<reference evidence="2 3" key="1">
    <citation type="submission" date="2020-08" db="EMBL/GenBank/DDBJ databases">
        <title>Sphingobacterium sp. DN00404 isolated from aquaculture water.</title>
        <authorList>
            <person name="Zhang M."/>
        </authorList>
    </citation>
    <scope>NUCLEOTIDE SEQUENCE [LARGE SCALE GENOMIC DNA]</scope>
    <source>
        <strain evidence="2 3">KCTC 42746</strain>
    </source>
</reference>
<evidence type="ECO:0000313" key="3">
    <source>
        <dbReference type="Proteomes" id="UP000651112"/>
    </source>
</evidence>
<proteinExistence type="predicted"/>
<dbReference type="Proteomes" id="UP000651112">
    <property type="component" value="Unassembled WGS sequence"/>
</dbReference>
<evidence type="ECO:0000256" key="1">
    <source>
        <dbReference type="SAM" id="SignalP"/>
    </source>
</evidence>
<evidence type="ECO:0000313" key="2">
    <source>
        <dbReference type="EMBL" id="MBD1422647.1"/>
    </source>
</evidence>
<dbReference type="RefSeq" id="WP_190314355.1">
    <property type="nucleotide sequence ID" value="NZ_JACNYL010000003.1"/>
</dbReference>
<name>A0ABR7XUB0_9SPHI</name>
<dbReference type="EMBL" id="JACNYL010000003">
    <property type="protein sequence ID" value="MBD1422647.1"/>
    <property type="molecule type" value="Genomic_DNA"/>
</dbReference>
<sequence length="142" mass="16651">MKLFFLSALIFITTFVKAQVDTLKAYDRADNIIRLIDERNMEELILNSTDSIRCFLCENKNMLASRFFKSELYHIFNPDLIRRLKSSVKQLHVDKHNADVVIVFYNIYQKNELAPGHEGGTFGIWLYRDDENLRFTGIETVP</sequence>
<feature type="chain" id="PRO_5046703210" description="Nuclear transport factor 2 family protein" evidence="1">
    <location>
        <begin position="19"/>
        <end position="142"/>
    </location>
</feature>